<accession>A0A1R3GDV7</accession>
<proteinExistence type="predicted"/>
<evidence type="ECO:0000313" key="1">
    <source>
        <dbReference type="EMBL" id="OMO56253.1"/>
    </source>
</evidence>
<reference evidence="2" key="1">
    <citation type="submission" date="2013-09" db="EMBL/GenBank/DDBJ databases">
        <title>Corchorus olitorius genome sequencing.</title>
        <authorList>
            <person name="Alam M."/>
            <person name="Haque M.S."/>
            <person name="Islam M.S."/>
            <person name="Emdad E.M."/>
            <person name="Islam M.M."/>
            <person name="Ahmed B."/>
            <person name="Halim A."/>
            <person name="Hossen Q.M.M."/>
            <person name="Hossain M.Z."/>
            <person name="Ahmed R."/>
            <person name="Khan M.M."/>
            <person name="Islam R."/>
            <person name="Rashid M.M."/>
            <person name="Khan S.A."/>
            <person name="Rahman M.S."/>
            <person name="Alam M."/>
            <person name="Yahiya A.S."/>
            <person name="Khan M.S."/>
            <person name="Azam M.S."/>
            <person name="Haque T."/>
            <person name="Lashkar M.Z.H."/>
            <person name="Akhand A.I."/>
            <person name="Morshed G."/>
            <person name="Roy S."/>
            <person name="Uddin K.S."/>
            <person name="Rabeya T."/>
            <person name="Hossain A.S."/>
            <person name="Chowdhury A."/>
            <person name="Snigdha A.R."/>
            <person name="Mortoza M.S."/>
            <person name="Matin S.A."/>
            <person name="Hoque S.M.E."/>
            <person name="Islam M.K."/>
            <person name="Roy D.K."/>
            <person name="Haider R."/>
            <person name="Moosa M.M."/>
            <person name="Elias S.M."/>
            <person name="Hasan A.M."/>
            <person name="Jahan S."/>
            <person name="Shafiuddin M."/>
            <person name="Mahmood N."/>
            <person name="Shommy N.S."/>
        </authorList>
    </citation>
    <scope>NUCLEOTIDE SEQUENCE [LARGE SCALE GENOMIC DNA]</scope>
    <source>
        <strain evidence="2">cv. O-4</strain>
    </source>
</reference>
<organism evidence="1 2">
    <name type="scientific">Corchorus olitorius</name>
    <dbReference type="NCBI Taxonomy" id="93759"/>
    <lineage>
        <taxon>Eukaryota</taxon>
        <taxon>Viridiplantae</taxon>
        <taxon>Streptophyta</taxon>
        <taxon>Embryophyta</taxon>
        <taxon>Tracheophyta</taxon>
        <taxon>Spermatophyta</taxon>
        <taxon>Magnoliopsida</taxon>
        <taxon>eudicotyledons</taxon>
        <taxon>Gunneridae</taxon>
        <taxon>Pentapetalae</taxon>
        <taxon>rosids</taxon>
        <taxon>malvids</taxon>
        <taxon>Malvales</taxon>
        <taxon>Malvaceae</taxon>
        <taxon>Grewioideae</taxon>
        <taxon>Apeibeae</taxon>
        <taxon>Corchorus</taxon>
    </lineage>
</organism>
<comment type="caution">
    <text evidence="1">The sequence shown here is derived from an EMBL/GenBank/DDBJ whole genome shotgun (WGS) entry which is preliminary data.</text>
</comment>
<sequence length="64" mass="7651">MFGCRITNFKIFKIRGIDVCPVLMIWYLVDEESPRKSMNGCVLDILPKEEENKREKMKFKVQRV</sequence>
<name>A0A1R3GDV7_9ROSI</name>
<dbReference type="Proteomes" id="UP000187203">
    <property type="component" value="Unassembled WGS sequence"/>
</dbReference>
<gene>
    <name evidence="1" type="ORF">COLO4_35719</name>
</gene>
<keyword evidence="2" id="KW-1185">Reference proteome</keyword>
<protein>
    <submittedName>
        <fullName evidence="1">Protein prune-like protein</fullName>
    </submittedName>
</protein>
<dbReference type="EMBL" id="AWUE01022782">
    <property type="protein sequence ID" value="OMO56253.1"/>
    <property type="molecule type" value="Genomic_DNA"/>
</dbReference>
<dbReference type="AlphaFoldDB" id="A0A1R3GDV7"/>
<evidence type="ECO:0000313" key="2">
    <source>
        <dbReference type="Proteomes" id="UP000187203"/>
    </source>
</evidence>